<name>M1DQU9_SOLTU</name>
<proteinExistence type="predicted"/>
<gene>
    <name evidence="2" type="primary">LOC107058980</name>
</gene>
<sequence>MAKREDRTSELPVHIIHHILCRTNLEVKEAAATYMLSKRWYYCWTSRPNLILHQFQGNTYMPLEKFVKLVDQSLRFHVEHNLHLEKLKLTYSDRDLDSKVDHWIELGVKLNVTVLVIYPSFLSKSYSLPNVIYDAKKLKTLWLSRCKFEFDISTTHIRFCCLEDLYLYYVHISDAQLQRVIDRCPFIKTLDLVSCQGISKLHVFGLVYLKNLTVVLCKLNRVIVQVQNLQFFRYVEVPDHPCEIAILDGYNTLQTLKLTGASITDQQFRDVPKHFRIGSNIML</sequence>
<dbReference type="OMA" id="ERKSWEN"/>
<evidence type="ECO:0000313" key="3">
    <source>
        <dbReference type="Proteomes" id="UP000011115"/>
    </source>
</evidence>
<dbReference type="Gene3D" id="3.80.10.10">
    <property type="entry name" value="Ribonuclease Inhibitor"/>
    <property type="match status" value="1"/>
</dbReference>
<dbReference type="PaxDb" id="4113-PGSC0003DMT400092915"/>
<dbReference type="EnsemblPlants" id="PGSC0003DMT400092915">
    <property type="protein sequence ID" value="PGSC0003DMT400092915"/>
    <property type="gene ID" value="PGSC0003DMG400042486"/>
</dbReference>
<dbReference type="InParanoid" id="M1DQU9"/>
<dbReference type="SUPFAM" id="SSF81383">
    <property type="entry name" value="F-box domain"/>
    <property type="match status" value="1"/>
</dbReference>
<dbReference type="HOGENOM" id="CLU_039570_0_0_1"/>
<evidence type="ECO:0000313" key="2">
    <source>
        <dbReference type="EnsemblPlants" id="PGSC0003DMT400092915"/>
    </source>
</evidence>
<dbReference type="KEGG" id="sot:107058980"/>
<reference evidence="2" key="2">
    <citation type="submission" date="2015-06" db="UniProtKB">
        <authorList>
            <consortium name="EnsemblPlants"/>
        </authorList>
    </citation>
    <scope>IDENTIFICATION</scope>
    <source>
        <strain evidence="2">DM1-3 516 R44</strain>
    </source>
</reference>
<dbReference type="RefSeq" id="XP_015160779.1">
    <property type="nucleotide sequence ID" value="XM_015305293.1"/>
</dbReference>
<dbReference type="PANTHER" id="PTHR31639">
    <property type="entry name" value="F-BOX PROTEIN-LIKE"/>
    <property type="match status" value="1"/>
</dbReference>
<dbReference type="eggNOG" id="ENOG502RRME">
    <property type="taxonomic scope" value="Eukaryota"/>
</dbReference>
<dbReference type="InterPro" id="IPR036047">
    <property type="entry name" value="F-box-like_dom_sf"/>
</dbReference>
<organism evidence="2 3">
    <name type="scientific">Solanum tuberosum</name>
    <name type="common">Potato</name>
    <dbReference type="NCBI Taxonomy" id="4113"/>
    <lineage>
        <taxon>Eukaryota</taxon>
        <taxon>Viridiplantae</taxon>
        <taxon>Streptophyta</taxon>
        <taxon>Embryophyta</taxon>
        <taxon>Tracheophyta</taxon>
        <taxon>Spermatophyta</taxon>
        <taxon>Magnoliopsida</taxon>
        <taxon>eudicotyledons</taxon>
        <taxon>Gunneridae</taxon>
        <taxon>Pentapetalae</taxon>
        <taxon>asterids</taxon>
        <taxon>lamiids</taxon>
        <taxon>Solanales</taxon>
        <taxon>Solanaceae</taxon>
        <taxon>Solanoideae</taxon>
        <taxon>Solaneae</taxon>
        <taxon>Solanum</taxon>
    </lineage>
</organism>
<dbReference type="SUPFAM" id="SSF52047">
    <property type="entry name" value="RNI-like"/>
    <property type="match status" value="1"/>
</dbReference>
<accession>M1DQU9</accession>
<dbReference type="Proteomes" id="UP000011115">
    <property type="component" value="Unassembled WGS sequence"/>
</dbReference>
<evidence type="ECO:0000259" key="1">
    <source>
        <dbReference type="Pfam" id="PF24758"/>
    </source>
</evidence>
<reference evidence="3" key="1">
    <citation type="journal article" date="2011" name="Nature">
        <title>Genome sequence and analysis of the tuber crop potato.</title>
        <authorList>
            <consortium name="The Potato Genome Sequencing Consortium"/>
        </authorList>
    </citation>
    <scope>NUCLEOTIDE SEQUENCE [LARGE SCALE GENOMIC DNA]</scope>
    <source>
        <strain evidence="3">cv. DM1-3 516 R44</strain>
    </source>
</reference>
<dbReference type="Gramene" id="PGSC0003DMT400092915">
    <property type="protein sequence ID" value="PGSC0003DMT400092915"/>
    <property type="gene ID" value="PGSC0003DMG400042486"/>
</dbReference>
<feature type="domain" description="F-box/LRR-repeat protein 15/At3g58940/PEG3-like LRR" evidence="1">
    <location>
        <begin position="100"/>
        <end position="225"/>
    </location>
</feature>
<dbReference type="Pfam" id="PF24758">
    <property type="entry name" value="LRR_At5g56370"/>
    <property type="match status" value="1"/>
</dbReference>
<dbReference type="InterPro" id="IPR055411">
    <property type="entry name" value="LRR_FXL15/At3g58940/PEG3-like"/>
</dbReference>
<protein>
    <submittedName>
        <fullName evidence="2">F-box family protein</fullName>
    </submittedName>
</protein>
<dbReference type="OrthoDB" id="1250243at2759"/>
<dbReference type="InterPro" id="IPR032675">
    <property type="entry name" value="LRR_dom_sf"/>
</dbReference>
<keyword evidence="3" id="KW-1185">Reference proteome</keyword>
<dbReference type="PANTHER" id="PTHR31639:SF193">
    <property type="entry name" value="F-BOX_LRR-REPEAT PROTEIN 13-LIKE"/>
    <property type="match status" value="1"/>
</dbReference>
<dbReference type="GeneID" id="107058980"/>
<dbReference type="AlphaFoldDB" id="M1DQU9"/>